<dbReference type="RefSeq" id="XP_064854374.1">
    <property type="nucleotide sequence ID" value="XM_064998302.1"/>
</dbReference>
<dbReference type="PANTHER" id="PTHR48079:SF6">
    <property type="entry name" value="NAD(P)-BINDING DOMAIN-CONTAINING PROTEIN-RELATED"/>
    <property type="match status" value="1"/>
</dbReference>
<reference evidence="2 3" key="1">
    <citation type="journal article" date="2023" name="Elife">
        <title>Identification of key yeast species and microbe-microbe interactions impacting larval growth of Drosophila in the wild.</title>
        <authorList>
            <person name="Mure A."/>
            <person name="Sugiura Y."/>
            <person name="Maeda R."/>
            <person name="Honda K."/>
            <person name="Sakurai N."/>
            <person name="Takahashi Y."/>
            <person name="Watada M."/>
            <person name="Katoh T."/>
            <person name="Gotoh A."/>
            <person name="Gotoh Y."/>
            <person name="Taniguchi I."/>
            <person name="Nakamura K."/>
            <person name="Hayashi T."/>
            <person name="Katayama T."/>
            <person name="Uemura T."/>
            <person name="Hattori Y."/>
        </authorList>
    </citation>
    <scope>NUCLEOTIDE SEQUENCE [LARGE SCALE GENOMIC DNA]</scope>
    <source>
        <strain evidence="2 3">SC-9</strain>
    </source>
</reference>
<name>A0AAV5QTA0_9ASCO</name>
<dbReference type="Gene3D" id="3.40.50.720">
    <property type="entry name" value="NAD(P)-binding Rossmann-like Domain"/>
    <property type="match status" value="1"/>
</dbReference>
<evidence type="ECO:0000259" key="1">
    <source>
        <dbReference type="Pfam" id="PF13460"/>
    </source>
</evidence>
<dbReference type="EMBL" id="BTFZ01000011">
    <property type="protein sequence ID" value="GMM37378.1"/>
    <property type="molecule type" value="Genomic_DNA"/>
</dbReference>
<dbReference type="InterPro" id="IPR036291">
    <property type="entry name" value="NAD(P)-bd_dom_sf"/>
</dbReference>
<dbReference type="InterPro" id="IPR016040">
    <property type="entry name" value="NAD(P)-bd_dom"/>
</dbReference>
<dbReference type="InterPro" id="IPR051783">
    <property type="entry name" value="NAD(P)-dependent_oxidoreduct"/>
</dbReference>
<accession>A0AAV5QTA0</accession>
<protein>
    <recommendedName>
        <fullName evidence="1">NAD(P)-binding domain-containing protein</fullName>
    </recommendedName>
</protein>
<dbReference type="AlphaFoldDB" id="A0AAV5QTA0"/>
<dbReference type="GO" id="GO:0005737">
    <property type="term" value="C:cytoplasm"/>
    <property type="evidence" value="ECO:0007669"/>
    <property type="project" value="TreeGrafter"/>
</dbReference>
<evidence type="ECO:0000313" key="3">
    <source>
        <dbReference type="Proteomes" id="UP001360560"/>
    </source>
</evidence>
<dbReference type="GO" id="GO:0004029">
    <property type="term" value="F:aldehyde dehydrogenase (NAD+) activity"/>
    <property type="evidence" value="ECO:0007669"/>
    <property type="project" value="TreeGrafter"/>
</dbReference>
<dbReference type="SUPFAM" id="SSF51735">
    <property type="entry name" value="NAD(P)-binding Rossmann-fold domains"/>
    <property type="match status" value="1"/>
</dbReference>
<comment type="caution">
    <text evidence="2">The sequence shown here is derived from an EMBL/GenBank/DDBJ whole genome shotgun (WGS) entry which is preliminary data.</text>
</comment>
<dbReference type="PANTHER" id="PTHR48079">
    <property type="entry name" value="PROTEIN YEEZ"/>
    <property type="match status" value="1"/>
</dbReference>
<organism evidence="2 3">
    <name type="scientific">Saccharomycopsis crataegensis</name>
    <dbReference type="NCBI Taxonomy" id="43959"/>
    <lineage>
        <taxon>Eukaryota</taxon>
        <taxon>Fungi</taxon>
        <taxon>Dikarya</taxon>
        <taxon>Ascomycota</taxon>
        <taxon>Saccharomycotina</taxon>
        <taxon>Saccharomycetes</taxon>
        <taxon>Saccharomycopsidaceae</taxon>
        <taxon>Saccharomycopsis</taxon>
    </lineage>
</organism>
<sequence>MSKNIFILGASGFIGGEILYQLLQEFPEFSISCLLRSEEKAKKLQTATGNRISVVLGDLKSANVLEQKFQEADIVITAADVDDEESIEVLAKVAKVKTKPFYIIHTSGTCVLNDGLGPDTVKKFSGVPYNDLTDNEKLNQLPDEQPHRRVEKLVLSIEKSNPKYVKTAIICASTVYGFNHGWFHRISCQVPWLIKYSLANDQAFSVYNGNYIWSHVHVRDLGKLFILVLIKMLEDDKELPTGTKGYFFAENGYHYWKDVSKAVERTLLDRNKISQEGVAELEPSQVEKLCSVHFAPYMWGTNCFSKADLSRKIGWKADFSDVTFWEDIIQQADYHLDGTIASY</sequence>
<gene>
    <name evidence="2" type="ORF">DASC09_047030</name>
</gene>
<dbReference type="Proteomes" id="UP001360560">
    <property type="component" value="Unassembled WGS sequence"/>
</dbReference>
<dbReference type="Pfam" id="PF13460">
    <property type="entry name" value="NAD_binding_10"/>
    <property type="match status" value="1"/>
</dbReference>
<feature type="domain" description="NAD(P)-binding" evidence="1">
    <location>
        <begin position="9"/>
        <end position="91"/>
    </location>
</feature>
<proteinExistence type="predicted"/>
<keyword evidence="3" id="KW-1185">Reference proteome</keyword>
<evidence type="ECO:0000313" key="2">
    <source>
        <dbReference type="EMBL" id="GMM37378.1"/>
    </source>
</evidence>
<dbReference type="GeneID" id="90075353"/>